<dbReference type="Pfam" id="PF08448">
    <property type="entry name" value="PAS_4"/>
    <property type="match status" value="1"/>
</dbReference>
<evidence type="ECO:0000313" key="4">
    <source>
        <dbReference type="EMBL" id="SFC68035.1"/>
    </source>
</evidence>
<accession>A0A1I1L4Z3</accession>
<dbReference type="InterPro" id="IPR003018">
    <property type="entry name" value="GAF"/>
</dbReference>
<dbReference type="PROSITE" id="PS50113">
    <property type="entry name" value="PAC"/>
    <property type="match status" value="1"/>
</dbReference>
<dbReference type="SUPFAM" id="SSF55785">
    <property type="entry name" value="PYP-like sensor domain (PAS domain)"/>
    <property type="match status" value="2"/>
</dbReference>
<evidence type="ECO:0000313" key="5">
    <source>
        <dbReference type="Proteomes" id="UP000199514"/>
    </source>
</evidence>
<evidence type="ECO:0000256" key="2">
    <source>
        <dbReference type="SAM" id="Phobius"/>
    </source>
</evidence>
<feature type="transmembrane region" description="Helical" evidence="2">
    <location>
        <begin position="58"/>
        <end position="75"/>
    </location>
</feature>
<sequence>MSVESFSLKNILEWGVKPDYSDDMNETIRITNQLAIRSILLGVVFFAVAFFVYPSLQFLLVCFLLNCFLAFIFSVRGNITVARLLLCAPNAVLGNIAIAYLMPDGQPIYASLIVIQLTFFMTPFVLYSYSERFYLFANAIFVGALIMLFPYLNNAFHGDFDTETFKSGYMQYVCFGVILVFLTDSLFLFLHANHKFRERNSVWIEESNQKNAELENARQDIENTLLEVQKAHKEDEKRTWIANGLAQGAAILRQSADNEQQMFDDMLLFIVKYLNANQGGLYLVEGHDDNDLHISLKSLYAYERKRHQQRRIEIGQGLLGRCYLEQETIFLKDVPQNYTQITSGLGAATPTCITIVPLKLNDAVEGLLELASFQVLEAHEVEFLERLSETLASSIRNAHVTQRTQTLLARSQEQAEQMRQQEEMMRQNVEELQATQEEMMRTQQVMATKEANLQALLNNIEAAVVSVDKDYHLLTINKRMREMYRSKGVQLTEGVNILKQLSAEEAADRKEQFDKALSGESFSFTERVISPVTKEPAYFDIAFMPIYDENENIIGLTSMSKNVTEAQNLRQEIERKKSMLEAVINAYDDNILVLDRGYNVVLVNKGYRERYKQMGIEYYDGMNVFQVIAADAREEWKGYYDRTLAGETYAFTLEYKDAQGNPLRRQYAFYPIYGEGNRSIIGLALINRLLN</sequence>
<feature type="domain" description="PAC" evidence="3">
    <location>
        <begin position="522"/>
        <end position="575"/>
    </location>
</feature>
<dbReference type="InterPro" id="IPR000700">
    <property type="entry name" value="PAS-assoc_C"/>
</dbReference>
<protein>
    <submittedName>
        <fullName evidence="4">PAS fold-containing protein</fullName>
    </submittedName>
</protein>
<keyword evidence="5" id="KW-1185">Reference proteome</keyword>
<feature type="transmembrane region" description="Helical" evidence="2">
    <location>
        <begin position="82"/>
        <end position="102"/>
    </location>
</feature>
<keyword evidence="2" id="KW-0812">Transmembrane</keyword>
<dbReference type="STRING" id="927664.SAMN05421780_10862"/>
<dbReference type="InterPro" id="IPR013656">
    <property type="entry name" value="PAS_4"/>
</dbReference>
<feature type="transmembrane region" description="Helical" evidence="2">
    <location>
        <begin position="108"/>
        <end position="126"/>
    </location>
</feature>
<organism evidence="4 5">
    <name type="scientific">Flexibacter flexilis DSM 6793</name>
    <dbReference type="NCBI Taxonomy" id="927664"/>
    <lineage>
        <taxon>Bacteria</taxon>
        <taxon>Pseudomonadati</taxon>
        <taxon>Bacteroidota</taxon>
        <taxon>Cytophagia</taxon>
        <taxon>Cytophagales</taxon>
        <taxon>Flexibacteraceae</taxon>
        <taxon>Flexibacter</taxon>
    </lineage>
</organism>
<proteinExistence type="predicted"/>
<feature type="transmembrane region" description="Helical" evidence="2">
    <location>
        <begin position="169"/>
        <end position="190"/>
    </location>
</feature>
<dbReference type="SUPFAM" id="SSF55781">
    <property type="entry name" value="GAF domain-like"/>
    <property type="match status" value="1"/>
</dbReference>
<evidence type="ECO:0000259" key="3">
    <source>
        <dbReference type="PROSITE" id="PS50113"/>
    </source>
</evidence>
<dbReference type="Gene3D" id="3.30.450.40">
    <property type="match status" value="1"/>
</dbReference>
<dbReference type="InterPro" id="IPR000014">
    <property type="entry name" value="PAS"/>
</dbReference>
<reference evidence="4 5" key="1">
    <citation type="submission" date="2016-10" db="EMBL/GenBank/DDBJ databases">
        <authorList>
            <person name="de Groot N.N."/>
        </authorList>
    </citation>
    <scope>NUCLEOTIDE SEQUENCE [LARGE SCALE GENOMIC DNA]</scope>
    <source>
        <strain evidence="4 5">DSM 6793</strain>
    </source>
</reference>
<dbReference type="EMBL" id="FOLE01000008">
    <property type="protein sequence ID" value="SFC68035.1"/>
    <property type="molecule type" value="Genomic_DNA"/>
</dbReference>
<dbReference type="Gene3D" id="3.30.450.20">
    <property type="entry name" value="PAS domain"/>
    <property type="match status" value="2"/>
</dbReference>
<feature type="coiled-coil region" evidence="1">
    <location>
        <begin position="204"/>
        <end position="238"/>
    </location>
</feature>
<keyword evidence="1" id="KW-0175">Coiled coil</keyword>
<feature type="transmembrane region" description="Helical" evidence="2">
    <location>
        <begin position="34"/>
        <end position="52"/>
    </location>
</feature>
<dbReference type="InterPro" id="IPR035965">
    <property type="entry name" value="PAS-like_dom_sf"/>
</dbReference>
<feature type="transmembrane region" description="Helical" evidence="2">
    <location>
        <begin position="133"/>
        <end position="149"/>
    </location>
</feature>
<dbReference type="Pfam" id="PF13185">
    <property type="entry name" value="GAF_2"/>
    <property type="match status" value="1"/>
</dbReference>
<gene>
    <name evidence="4" type="ORF">SAMN05421780_10862</name>
</gene>
<keyword evidence="2" id="KW-1133">Transmembrane helix</keyword>
<name>A0A1I1L4Z3_9BACT</name>
<dbReference type="AlphaFoldDB" id="A0A1I1L4Z3"/>
<dbReference type="InterPro" id="IPR029016">
    <property type="entry name" value="GAF-like_dom_sf"/>
</dbReference>
<feature type="coiled-coil region" evidence="1">
    <location>
        <begin position="401"/>
        <end position="459"/>
    </location>
</feature>
<dbReference type="SMART" id="SM00065">
    <property type="entry name" value="GAF"/>
    <property type="match status" value="1"/>
</dbReference>
<dbReference type="SMART" id="SM00091">
    <property type="entry name" value="PAS"/>
    <property type="match status" value="2"/>
</dbReference>
<dbReference type="OrthoDB" id="1109395at2"/>
<keyword evidence="2" id="KW-0472">Membrane</keyword>
<evidence type="ECO:0000256" key="1">
    <source>
        <dbReference type="SAM" id="Coils"/>
    </source>
</evidence>
<feature type="coiled-coil region" evidence="1">
    <location>
        <begin position="556"/>
        <end position="590"/>
    </location>
</feature>
<dbReference type="Proteomes" id="UP000199514">
    <property type="component" value="Unassembled WGS sequence"/>
</dbReference>